<feature type="transmembrane region" description="Helical" evidence="6">
    <location>
        <begin position="21"/>
        <end position="42"/>
    </location>
</feature>
<dbReference type="OrthoDB" id="306690at2759"/>
<proteinExistence type="inferred from homology"/>
<comment type="similarity">
    <text evidence="4">Belongs to the YTHDF family.</text>
</comment>
<reference evidence="8" key="1">
    <citation type="submission" date="2020-02" db="EMBL/GenBank/DDBJ databases">
        <authorList>
            <person name="Scholz U."/>
            <person name="Mascher M."/>
            <person name="Fiebig A."/>
        </authorList>
    </citation>
    <scope>NUCLEOTIDE SEQUENCE</scope>
</reference>
<dbReference type="PROSITE" id="PS50882">
    <property type="entry name" value="YTH"/>
    <property type="match status" value="1"/>
</dbReference>
<gene>
    <name evidence="8" type="ORF">SI8410_13017671</name>
</gene>
<evidence type="ECO:0000313" key="8">
    <source>
        <dbReference type="EMBL" id="CAA7406993.1"/>
    </source>
</evidence>
<keyword evidence="9" id="KW-1185">Reference proteome</keyword>
<feature type="compositionally biased region" description="Polar residues" evidence="5">
    <location>
        <begin position="104"/>
        <end position="114"/>
    </location>
</feature>
<comment type="function">
    <text evidence="4">Specifically recognizes and binds N6-methyladenosine (m6A)-containing RNAs, and regulates mRNA stability. M6A is a modification present at internal sites of mRNAs and some non-coding RNAs and plays a role in mRNA stability and processing.</text>
</comment>
<sequence length="488" mass="54904">MRWRAWRCQGNRDRIGRCLTVGSIAHRYFFFFGICISFVIKISWHSSSRYCRSGFENFAVVFIMVRVFYLKHKIFITGSKTPDIILSAESLGTLTIADEEEPSGSENLKDQISSTKDEKITSPRVPSNATATDPPEETTIQLGSFDAGYENSRAMWDEYPQFLNSEGMELGSHVRCPSSHIPYWLRVQSSDAFWTIFSCHYTFAFGVRVDYESYNNPDFKTEYDDARFFIIKSYSEDNVHKSIKYGVWASTPNGNKKLDGAYSEAKGKGAECPVFLLFSVNASAHFCGVAEMVGAVNFEKSVDYWQQDKWSGHFPVKWHVVKDVPNSLFRHIILENNDNKPVTNSRDTQEVKLEQGLEMLNIFKNHEARMSILDDFDFYEERQKAMQERKAHQRQQQQQQQQQQVDSSPAQFPAMSVGGGRYNPGTAAGSGDYVSQSFAKTFAQAVRLDEKKDESAATTVAGEGVPAAAVAAECFPNMGLAAPVKGGG</sequence>
<keyword evidence="2" id="KW-0963">Cytoplasm</keyword>
<dbReference type="Gene3D" id="3.10.590.10">
    <property type="entry name" value="ph1033 like domains"/>
    <property type="match status" value="1"/>
</dbReference>
<dbReference type="InterPro" id="IPR045168">
    <property type="entry name" value="YTH_prot"/>
</dbReference>
<evidence type="ECO:0000256" key="2">
    <source>
        <dbReference type="ARBA" id="ARBA00022490"/>
    </source>
</evidence>
<accession>A0A7I8LAF1</accession>
<name>A0A7I8LAF1_SPIIN</name>
<dbReference type="Pfam" id="PF04146">
    <property type="entry name" value="YTH"/>
    <property type="match status" value="1"/>
</dbReference>
<dbReference type="PANTHER" id="PTHR12357">
    <property type="entry name" value="YTH YT521-B HOMOLOGY DOMAIN-CONTAINING"/>
    <property type="match status" value="1"/>
</dbReference>
<dbReference type="CDD" id="cd21134">
    <property type="entry name" value="YTH"/>
    <property type="match status" value="1"/>
</dbReference>
<evidence type="ECO:0000256" key="1">
    <source>
        <dbReference type="ARBA" id="ARBA00004496"/>
    </source>
</evidence>
<dbReference type="GO" id="GO:0005737">
    <property type="term" value="C:cytoplasm"/>
    <property type="evidence" value="ECO:0007669"/>
    <property type="project" value="UniProtKB-SubCell"/>
</dbReference>
<evidence type="ECO:0000256" key="6">
    <source>
        <dbReference type="SAM" id="Phobius"/>
    </source>
</evidence>
<feature type="compositionally biased region" description="Low complexity" evidence="5">
    <location>
        <begin position="394"/>
        <end position="404"/>
    </location>
</feature>
<feature type="region of interest" description="Disordered" evidence="5">
    <location>
        <begin position="384"/>
        <end position="423"/>
    </location>
</feature>
<dbReference type="GO" id="GO:0061157">
    <property type="term" value="P:mRNA destabilization"/>
    <property type="evidence" value="ECO:0007669"/>
    <property type="project" value="TreeGrafter"/>
</dbReference>
<keyword evidence="6" id="KW-1133">Transmembrane helix</keyword>
<dbReference type="PANTHER" id="PTHR12357:SF89">
    <property type="entry name" value="YTH DOMAIN-CONTAINING FAMILY PROTEIN"/>
    <property type="match status" value="1"/>
</dbReference>
<organism evidence="8 9">
    <name type="scientific">Spirodela intermedia</name>
    <name type="common">Intermediate duckweed</name>
    <dbReference type="NCBI Taxonomy" id="51605"/>
    <lineage>
        <taxon>Eukaryota</taxon>
        <taxon>Viridiplantae</taxon>
        <taxon>Streptophyta</taxon>
        <taxon>Embryophyta</taxon>
        <taxon>Tracheophyta</taxon>
        <taxon>Spermatophyta</taxon>
        <taxon>Magnoliopsida</taxon>
        <taxon>Liliopsida</taxon>
        <taxon>Araceae</taxon>
        <taxon>Lemnoideae</taxon>
        <taxon>Spirodela</taxon>
    </lineage>
</organism>
<dbReference type="GO" id="GO:0003729">
    <property type="term" value="F:mRNA binding"/>
    <property type="evidence" value="ECO:0007669"/>
    <property type="project" value="UniProtKB-UniRule"/>
</dbReference>
<keyword evidence="3 4" id="KW-0694">RNA-binding</keyword>
<comment type="subcellular location">
    <subcellularLocation>
        <location evidence="1">Cytoplasm</location>
    </subcellularLocation>
</comment>
<evidence type="ECO:0000256" key="4">
    <source>
        <dbReference type="RuleBase" id="RU369095"/>
    </source>
</evidence>
<evidence type="ECO:0000259" key="7">
    <source>
        <dbReference type="PROSITE" id="PS50882"/>
    </source>
</evidence>
<protein>
    <recommendedName>
        <fullName evidence="4">YTH domain-containing family protein</fullName>
    </recommendedName>
</protein>
<evidence type="ECO:0000256" key="5">
    <source>
        <dbReference type="SAM" id="MobiDB-lite"/>
    </source>
</evidence>
<dbReference type="InterPro" id="IPR007275">
    <property type="entry name" value="YTH_domain"/>
</dbReference>
<dbReference type="Proteomes" id="UP000663760">
    <property type="component" value="Chromosome 13"/>
</dbReference>
<dbReference type="EMBL" id="LR746276">
    <property type="protein sequence ID" value="CAA7406993.1"/>
    <property type="molecule type" value="Genomic_DNA"/>
</dbReference>
<dbReference type="FunFam" id="3.10.590.10:FF:000001">
    <property type="entry name" value="YTH domain family 1, isoform CRA_a"/>
    <property type="match status" value="1"/>
</dbReference>
<keyword evidence="6" id="KW-0812">Transmembrane</keyword>
<feature type="domain" description="YTH" evidence="7">
    <location>
        <begin position="226"/>
        <end position="363"/>
    </location>
</feature>
<feature type="region of interest" description="Disordered" evidence="5">
    <location>
        <begin position="99"/>
        <end position="137"/>
    </location>
</feature>
<dbReference type="GO" id="GO:1990247">
    <property type="term" value="F:N6-methyladenosine-containing RNA reader activity"/>
    <property type="evidence" value="ECO:0007669"/>
    <property type="project" value="UniProtKB-UniRule"/>
</dbReference>
<keyword evidence="6" id="KW-0472">Membrane</keyword>
<dbReference type="AlphaFoldDB" id="A0A7I8LAF1"/>
<evidence type="ECO:0000313" key="9">
    <source>
        <dbReference type="Proteomes" id="UP000663760"/>
    </source>
</evidence>
<evidence type="ECO:0000256" key="3">
    <source>
        <dbReference type="ARBA" id="ARBA00022884"/>
    </source>
</evidence>